<keyword evidence="1" id="KW-1133">Transmembrane helix</keyword>
<dbReference type="Pfam" id="PF12730">
    <property type="entry name" value="ABC2_membrane_4"/>
    <property type="match status" value="1"/>
</dbReference>
<feature type="transmembrane region" description="Helical" evidence="1">
    <location>
        <begin position="58"/>
        <end position="76"/>
    </location>
</feature>
<feature type="transmembrane region" description="Helical" evidence="1">
    <location>
        <begin position="97"/>
        <end position="127"/>
    </location>
</feature>
<dbReference type="EMBL" id="DXIJ01000014">
    <property type="protein sequence ID" value="HIV85329.1"/>
    <property type="molecule type" value="Genomic_DNA"/>
</dbReference>
<feature type="transmembrane region" description="Helical" evidence="1">
    <location>
        <begin position="139"/>
        <end position="164"/>
    </location>
</feature>
<keyword evidence="1" id="KW-0812">Transmembrane</keyword>
<proteinExistence type="predicted"/>
<feature type="transmembrane region" description="Helical" evidence="1">
    <location>
        <begin position="20"/>
        <end position="38"/>
    </location>
</feature>
<name>A0A9D1PNZ1_9FIRM</name>
<evidence type="ECO:0000256" key="1">
    <source>
        <dbReference type="SAM" id="Phobius"/>
    </source>
</evidence>
<feature type="transmembrane region" description="Helical" evidence="1">
    <location>
        <begin position="171"/>
        <end position="195"/>
    </location>
</feature>
<keyword evidence="1" id="KW-0472">Membrane</keyword>
<reference evidence="2" key="2">
    <citation type="submission" date="2021-04" db="EMBL/GenBank/DDBJ databases">
        <authorList>
            <person name="Gilroy R."/>
        </authorList>
    </citation>
    <scope>NUCLEOTIDE SEQUENCE</scope>
    <source>
        <strain evidence="2">5790</strain>
    </source>
</reference>
<reference evidence="2" key="1">
    <citation type="journal article" date="2021" name="PeerJ">
        <title>Extensive microbial diversity within the chicken gut microbiome revealed by metagenomics and culture.</title>
        <authorList>
            <person name="Gilroy R."/>
            <person name="Ravi A."/>
            <person name="Getino M."/>
            <person name="Pursley I."/>
            <person name="Horton D.L."/>
            <person name="Alikhan N.F."/>
            <person name="Baker D."/>
            <person name="Gharbi K."/>
            <person name="Hall N."/>
            <person name="Watson M."/>
            <person name="Adriaenssens E.M."/>
            <person name="Foster-Nyarko E."/>
            <person name="Jarju S."/>
            <person name="Secka A."/>
            <person name="Antonio M."/>
            <person name="Oren A."/>
            <person name="Chaudhuri R.R."/>
            <person name="La Ragione R."/>
            <person name="Hildebrand F."/>
            <person name="Pallen M.J."/>
        </authorList>
    </citation>
    <scope>NUCLEOTIDE SEQUENCE</scope>
    <source>
        <strain evidence="2">5790</strain>
    </source>
</reference>
<comment type="caution">
    <text evidence="2">The sequence shown here is derived from an EMBL/GenBank/DDBJ whole genome shotgun (WGS) entry which is preliminary data.</text>
</comment>
<accession>A0A9D1PNZ1</accession>
<dbReference type="PANTHER" id="PTHR37305">
    <property type="entry name" value="INTEGRAL MEMBRANE PROTEIN-RELATED"/>
    <property type="match status" value="1"/>
</dbReference>
<protein>
    <submittedName>
        <fullName evidence="2">ABC transporter permease</fullName>
    </submittedName>
</protein>
<dbReference type="PANTHER" id="PTHR37305:SF1">
    <property type="entry name" value="MEMBRANE PROTEIN"/>
    <property type="match status" value="1"/>
</dbReference>
<dbReference type="CDD" id="cd21809">
    <property type="entry name" value="ABC-2_lan_permease-like"/>
    <property type="match status" value="1"/>
</dbReference>
<organism evidence="2 3">
    <name type="scientific">Candidatus Monoglobus merdigallinarum</name>
    <dbReference type="NCBI Taxonomy" id="2838698"/>
    <lineage>
        <taxon>Bacteria</taxon>
        <taxon>Bacillati</taxon>
        <taxon>Bacillota</taxon>
        <taxon>Clostridia</taxon>
        <taxon>Monoglobales</taxon>
        <taxon>Monoglobaceae</taxon>
        <taxon>Monoglobus</taxon>
    </lineage>
</organism>
<gene>
    <name evidence="2" type="ORF">H9900_00795</name>
</gene>
<dbReference type="AlphaFoldDB" id="A0A9D1PNZ1"/>
<dbReference type="Proteomes" id="UP000824162">
    <property type="component" value="Unassembled WGS sequence"/>
</dbReference>
<evidence type="ECO:0000313" key="3">
    <source>
        <dbReference type="Proteomes" id="UP000824162"/>
    </source>
</evidence>
<feature type="transmembrane region" description="Helical" evidence="1">
    <location>
        <begin position="215"/>
        <end position="237"/>
    </location>
</feature>
<evidence type="ECO:0000313" key="2">
    <source>
        <dbReference type="EMBL" id="HIV85329.1"/>
    </source>
</evidence>
<sequence length="242" mass="27075">MLMKIIRAEQLKLKRSPVWIAFMIMPVVPAVLGTLNYLNNIEMLKSEWYSLWTQHTLFTCYFFLPLMIGVYCSYIMREEQNNHNWNKVLTLPVRRQAVFAAKLTMASIMIFLSEVWICLLFVISGLAAGITAPAPVGDILRWCIFGTLGGMVMASAQLMISLFIKSFALPVGISLAGGISGMVFLAKGFGHIWPYSLMAYGMNSNSPQQIMESGYLQFVLICTAFIAVFTVLSSVILSRKDV</sequence>